<dbReference type="PROSITE" id="PS51910">
    <property type="entry name" value="GH18_2"/>
    <property type="match status" value="1"/>
</dbReference>
<dbReference type="PANTHER" id="PTHR46066">
    <property type="entry name" value="CHITINASE DOMAIN-CONTAINING PROTEIN 1 FAMILY MEMBER"/>
    <property type="match status" value="1"/>
</dbReference>
<dbReference type="InParanoid" id="A0A2P6NBA6"/>
<comment type="caution">
    <text evidence="10">The sequence shown here is derived from an EMBL/GenBank/DDBJ whole genome shotgun (WGS) entry which is preliminary data.</text>
</comment>
<organism evidence="10 11">
    <name type="scientific">Planoprotostelium fungivorum</name>
    <dbReference type="NCBI Taxonomy" id="1890364"/>
    <lineage>
        <taxon>Eukaryota</taxon>
        <taxon>Amoebozoa</taxon>
        <taxon>Evosea</taxon>
        <taxon>Variosea</taxon>
        <taxon>Cavosteliida</taxon>
        <taxon>Cavosteliaceae</taxon>
        <taxon>Planoprotostelium</taxon>
    </lineage>
</organism>
<evidence type="ECO:0000256" key="8">
    <source>
        <dbReference type="SAM" id="SignalP"/>
    </source>
</evidence>
<dbReference type="CDD" id="cd02876">
    <property type="entry name" value="GH18_SI-CLP"/>
    <property type="match status" value="1"/>
</dbReference>
<dbReference type="Pfam" id="PF00704">
    <property type="entry name" value="Glyco_hydro_18"/>
    <property type="match status" value="1"/>
</dbReference>
<dbReference type="EMBL" id="MDYQ01000129">
    <property type="protein sequence ID" value="PRP81229.1"/>
    <property type="molecule type" value="Genomic_DNA"/>
</dbReference>
<reference evidence="10 11" key="1">
    <citation type="journal article" date="2018" name="Genome Biol. Evol.">
        <title>Multiple Roots of Fruiting Body Formation in Amoebozoa.</title>
        <authorList>
            <person name="Hillmann F."/>
            <person name="Forbes G."/>
            <person name="Novohradska S."/>
            <person name="Ferling I."/>
            <person name="Riege K."/>
            <person name="Groth M."/>
            <person name="Westermann M."/>
            <person name="Marz M."/>
            <person name="Spaller T."/>
            <person name="Winckler T."/>
            <person name="Schaap P."/>
            <person name="Glockner G."/>
        </authorList>
    </citation>
    <scope>NUCLEOTIDE SEQUENCE [LARGE SCALE GENOMIC DNA]</scope>
    <source>
        <strain evidence="10 11">Jena</strain>
    </source>
</reference>
<dbReference type="GO" id="GO:0005975">
    <property type="term" value="P:carbohydrate metabolic process"/>
    <property type="evidence" value="ECO:0007669"/>
    <property type="project" value="InterPro"/>
</dbReference>
<sequence>MLLRAASTLLLLTSVALVAAKRATPESVYDRGLVNTDVNYLSILNEQTNYQDRNKDDSNELEPTKRKNYHGITLAYVTPWNNHGYDIAKIFSCKFDYVSPIWYNIKFKGSSFILEGDHNVDSEWMTEVKDGGCQEGFKTNMVPRFLFDGWDSKAYMQLIQVPTQQTKLIEKIIATCQKFKFDGIVLEGGALLPREYISALLPFYKKLGKSLHGASLKYVLVVGPKREEKASFSHGELDQLGDDVDYLSLMTYDYSPQSPGPNSPTSWMSSSALSLIPPQDEKKTSEKILLGLPFYGYDYTVSSQSAKSLLGKDFIQLIRKYKPDMIWDERDKEHKMEYITKDTASLHVVYYPSLKFIEERLKLAESLKTGISIWEIGQGLDYFYDLL</sequence>
<dbReference type="Gene3D" id="3.20.20.80">
    <property type="entry name" value="Glycosidases"/>
    <property type="match status" value="1"/>
</dbReference>
<feature type="chain" id="PRO_5015173515" description="Chitinase domain-containing protein 1" evidence="8">
    <location>
        <begin position="21"/>
        <end position="387"/>
    </location>
</feature>
<evidence type="ECO:0000256" key="4">
    <source>
        <dbReference type="ARBA" id="ARBA00022525"/>
    </source>
</evidence>
<keyword evidence="4" id="KW-0964">Secreted</keyword>
<protein>
    <recommendedName>
        <fullName evidence="7">Chitinase domain-containing protein 1</fullName>
    </recommendedName>
</protein>
<dbReference type="Proteomes" id="UP000241769">
    <property type="component" value="Unassembled WGS sequence"/>
</dbReference>
<dbReference type="SUPFAM" id="SSF51445">
    <property type="entry name" value="(Trans)glycosidases"/>
    <property type="match status" value="1"/>
</dbReference>
<keyword evidence="5 8" id="KW-0732">Signal</keyword>
<evidence type="ECO:0000256" key="3">
    <source>
        <dbReference type="ARBA" id="ARBA00009336"/>
    </source>
</evidence>
<keyword evidence="11" id="KW-1185">Reference proteome</keyword>
<dbReference type="Gene3D" id="3.10.50.10">
    <property type="match status" value="1"/>
</dbReference>
<comment type="similarity">
    <text evidence="3">Belongs to the glycosyl hydrolase 18 family.</text>
</comment>
<dbReference type="GO" id="GO:0070492">
    <property type="term" value="F:oligosaccharide binding"/>
    <property type="evidence" value="ECO:0007669"/>
    <property type="project" value="TreeGrafter"/>
</dbReference>
<evidence type="ECO:0000313" key="11">
    <source>
        <dbReference type="Proteomes" id="UP000241769"/>
    </source>
</evidence>
<dbReference type="OrthoDB" id="10254444at2759"/>
<comment type="subcellular location">
    <subcellularLocation>
        <location evidence="1">Lysosome</location>
    </subcellularLocation>
    <subcellularLocation>
        <location evidence="2">Secreted</location>
    </subcellularLocation>
</comment>
<dbReference type="InterPro" id="IPR001223">
    <property type="entry name" value="Glyco_hydro18_cat"/>
</dbReference>
<accession>A0A2P6NBA6</accession>
<gene>
    <name evidence="10" type="ORF">PROFUN_02063</name>
</gene>
<dbReference type="InterPro" id="IPR029070">
    <property type="entry name" value="Chitinase_insertion_sf"/>
</dbReference>
<keyword evidence="6" id="KW-0458">Lysosome</keyword>
<evidence type="ECO:0000256" key="7">
    <source>
        <dbReference type="ARBA" id="ARBA00040976"/>
    </source>
</evidence>
<feature type="signal peptide" evidence="8">
    <location>
        <begin position="1"/>
        <end position="20"/>
    </location>
</feature>
<evidence type="ECO:0000256" key="2">
    <source>
        <dbReference type="ARBA" id="ARBA00004613"/>
    </source>
</evidence>
<proteinExistence type="inferred from homology"/>
<dbReference type="FunFam" id="3.10.50.10:FF:000002">
    <property type="entry name" value="Chitinase domain-containing protein 1"/>
    <property type="match status" value="1"/>
</dbReference>
<dbReference type="GO" id="GO:0005576">
    <property type="term" value="C:extracellular region"/>
    <property type="evidence" value="ECO:0007669"/>
    <property type="project" value="UniProtKB-SubCell"/>
</dbReference>
<evidence type="ECO:0000256" key="5">
    <source>
        <dbReference type="ARBA" id="ARBA00022729"/>
    </source>
</evidence>
<dbReference type="GO" id="GO:0012505">
    <property type="term" value="C:endomembrane system"/>
    <property type="evidence" value="ECO:0007669"/>
    <property type="project" value="TreeGrafter"/>
</dbReference>
<evidence type="ECO:0000256" key="1">
    <source>
        <dbReference type="ARBA" id="ARBA00004371"/>
    </source>
</evidence>
<evidence type="ECO:0000259" key="9">
    <source>
        <dbReference type="PROSITE" id="PS51910"/>
    </source>
</evidence>
<dbReference type="GO" id="GO:0008061">
    <property type="term" value="F:chitin binding"/>
    <property type="evidence" value="ECO:0007669"/>
    <property type="project" value="InterPro"/>
</dbReference>
<dbReference type="PANTHER" id="PTHR46066:SF2">
    <property type="entry name" value="CHITINASE DOMAIN-CONTAINING PROTEIN 1"/>
    <property type="match status" value="1"/>
</dbReference>
<dbReference type="AlphaFoldDB" id="A0A2P6NBA6"/>
<dbReference type="SMART" id="SM00636">
    <property type="entry name" value="Glyco_18"/>
    <property type="match status" value="1"/>
</dbReference>
<feature type="domain" description="GH18" evidence="9">
    <location>
        <begin position="71"/>
        <end position="387"/>
    </location>
</feature>
<dbReference type="STRING" id="1890364.A0A2P6NBA6"/>
<evidence type="ECO:0000313" key="10">
    <source>
        <dbReference type="EMBL" id="PRP81229.1"/>
    </source>
</evidence>
<dbReference type="InterPro" id="IPR011583">
    <property type="entry name" value="Chitinase_II/V-like_cat"/>
</dbReference>
<dbReference type="GO" id="GO:0005764">
    <property type="term" value="C:lysosome"/>
    <property type="evidence" value="ECO:0007669"/>
    <property type="project" value="UniProtKB-SubCell"/>
</dbReference>
<evidence type="ECO:0000256" key="6">
    <source>
        <dbReference type="ARBA" id="ARBA00023228"/>
    </source>
</evidence>
<dbReference type="FunCoup" id="A0A2P6NBA6">
    <property type="interactions" value="92"/>
</dbReference>
<name>A0A2P6NBA6_9EUKA</name>
<dbReference type="InterPro" id="IPR017853">
    <property type="entry name" value="GH"/>
</dbReference>